<evidence type="ECO:0000256" key="1">
    <source>
        <dbReference type="SAM" id="MobiDB-lite"/>
    </source>
</evidence>
<organism evidence="2 3">
    <name type="scientific">Synaphobranchus kaupii</name>
    <name type="common">Kaup's arrowtooth eel</name>
    <dbReference type="NCBI Taxonomy" id="118154"/>
    <lineage>
        <taxon>Eukaryota</taxon>
        <taxon>Metazoa</taxon>
        <taxon>Chordata</taxon>
        <taxon>Craniata</taxon>
        <taxon>Vertebrata</taxon>
        <taxon>Euteleostomi</taxon>
        <taxon>Actinopterygii</taxon>
        <taxon>Neopterygii</taxon>
        <taxon>Teleostei</taxon>
        <taxon>Anguilliformes</taxon>
        <taxon>Synaphobranchidae</taxon>
        <taxon>Synaphobranchus</taxon>
    </lineage>
</organism>
<accession>A0A9Q1IUC1</accession>
<evidence type="ECO:0000313" key="2">
    <source>
        <dbReference type="EMBL" id="KAJ8355417.1"/>
    </source>
</evidence>
<feature type="region of interest" description="Disordered" evidence="1">
    <location>
        <begin position="41"/>
        <end position="72"/>
    </location>
</feature>
<dbReference type="EMBL" id="JAINUF010000006">
    <property type="protein sequence ID" value="KAJ8355417.1"/>
    <property type="molecule type" value="Genomic_DNA"/>
</dbReference>
<comment type="caution">
    <text evidence="2">The sequence shown here is derived from an EMBL/GenBank/DDBJ whole genome shotgun (WGS) entry which is preliminary data.</text>
</comment>
<protein>
    <submittedName>
        <fullName evidence="2">Uncharacterized protein</fullName>
    </submittedName>
</protein>
<keyword evidence="3" id="KW-1185">Reference proteome</keyword>
<gene>
    <name evidence="2" type="ORF">SKAU_G00182110</name>
</gene>
<reference evidence="2" key="1">
    <citation type="journal article" date="2023" name="Science">
        <title>Genome structures resolve the early diversification of teleost fishes.</title>
        <authorList>
            <person name="Parey E."/>
            <person name="Louis A."/>
            <person name="Montfort J."/>
            <person name="Bouchez O."/>
            <person name="Roques C."/>
            <person name="Iampietro C."/>
            <person name="Lluch J."/>
            <person name="Castinel A."/>
            <person name="Donnadieu C."/>
            <person name="Desvignes T."/>
            <person name="Floi Bucao C."/>
            <person name="Jouanno E."/>
            <person name="Wen M."/>
            <person name="Mejri S."/>
            <person name="Dirks R."/>
            <person name="Jansen H."/>
            <person name="Henkel C."/>
            <person name="Chen W.J."/>
            <person name="Zahm M."/>
            <person name="Cabau C."/>
            <person name="Klopp C."/>
            <person name="Thompson A.W."/>
            <person name="Robinson-Rechavi M."/>
            <person name="Braasch I."/>
            <person name="Lecointre G."/>
            <person name="Bobe J."/>
            <person name="Postlethwait J.H."/>
            <person name="Berthelot C."/>
            <person name="Roest Crollius H."/>
            <person name="Guiguen Y."/>
        </authorList>
    </citation>
    <scope>NUCLEOTIDE SEQUENCE</scope>
    <source>
        <strain evidence="2">WJC10195</strain>
    </source>
</reference>
<dbReference type="AlphaFoldDB" id="A0A9Q1IUC1"/>
<evidence type="ECO:0000313" key="3">
    <source>
        <dbReference type="Proteomes" id="UP001152622"/>
    </source>
</evidence>
<sequence length="72" mass="7797">MQQALCSVEAPPPAISANVRQRGDGLPLAEPCLKIRSAQLPGGERSWSRRAESGWNVTEDGNGQEWAEFGMT</sequence>
<dbReference type="Proteomes" id="UP001152622">
    <property type="component" value="Chromosome 6"/>
</dbReference>
<proteinExistence type="predicted"/>
<name>A0A9Q1IUC1_SYNKA</name>